<feature type="coiled-coil region" evidence="1">
    <location>
        <begin position="16"/>
        <end position="107"/>
    </location>
</feature>
<dbReference type="EMBL" id="PUGF01000005">
    <property type="protein sequence ID" value="PRC93914.1"/>
    <property type="molecule type" value="Genomic_DNA"/>
</dbReference>
<dbReference type="RefSeq" id="WP_105531188.1">
    <property type="nucleotide sequence ID" value="NZ_PUGF01000005.1"/>
</dbReference>
<protein>
    <recommendedName>
        <fullName evidence="4">Flagellar FliJ protein</fullName>
    </recommendedName>
</protein>
<evidence type="ECO:0000256" key="1">
    <source>
        <dbReference type="SAM" id="Coils"/>
    </source>
</evidence>
<keyword evidence="3" id="KW-1185">Reference proteome</keyword>
<comment type="caution">
    <text evidence="2">The sequence shown here is derived from an EMBL/GenBank/DDBJ whole genome shotgun (WGS) entry which is preliminary data.</text>
</comment>
<organism evidence="2 3">
    <name type="scientific">Solimicrobium silvestre</name>
    <dbReference type="NCBI Taxonomy" id="2099400"/>
    <lineage>
        <taxon>Bacteria</taxon>
        <taxon>Pseudomonadati</taxon>
        <taxon>Pseudomonadota</taxon>
        <taxon>Betaproteobacteria</taxon>
        <taxon>Burkholderiales</taxon>
        <taxon>Oxalobacteraceae</taxon>
        <taxon>Solimicrobium</taxon>
    </lineage>
</organism>
<accession>A0A2S9H1P9</accession>
<evidence type="ECO:0000313" key="3">
    <source>
        <dbReference type="Proteomes" id="UP000237839"/>
    </source>
</evidence>
<sequence length="155" mass="18216">MQREPRGFQYGLEPLRRKSDWELQELRQTLARLNTEIAAQTQTVQQYEDRLSVATKDIARQQGKSQIIHIDKQFIAHTYIAHQMQLLALARKALTQLETNRDQTIQNLHRLQKFADGLEEHREEEVKDYTQVLEKVSIAEADDAWLRGIHWKAAQ</sequence>
<reference evidence="2 3" key="1">
    <citation type="submission" date="2018-02" db="EMBL/GenBank/DDBJ databases">
        <title>Solimicrobium silvestre gen. nov., sp. nov., isolated from alpine forest soil.</title>
        <authorList>
            <person name="Margesin R."/>
            <person name="Albuquerque L."/>
            <person name="Zhang D.-C."/>
            <person name="Froufe H.J.C."/>
            <person name="Severino R."/>
            <person name="Roxo I."/>
            <person name="Egas C."/>
            <person name="Da Costa M.S."/>
        </authorList>
    </citation>
    <scope>NUCLEOTIDE SEQUENCE [LARGE SCALE GENOMIC DNA]</scope>
    <source>
        <strain evidence="2 3">S20-91</strain>
    </source>
</reference>
<evidence type="ECO:0008006" key="4">
    <source>
        <dbReference type="Google" id="ProtNLM"/>
    </source>
</evidence>
<evidence type="ECO:0000313" key="2">
    <source>
        <dbReference type="EMBL" id="PRC93914.1"/>
    </source>
</evidence>
<dbReference type="AlphaFoldDB" id="A0A2S9H1P9"/>
<keyword evidence="1" id="KW-0175">Coiled coil</keyword>
<gene>
    <name evidence="2" type="ORF">S2091_1523</name>
</gene>
<proteinExistence type="predicted"/>
<dbReference type="OrthoDB" id="8758663at2"/>
<name>A0A2S9H1P9_9BURK</name>
<dbReference type="Proteomes" id="UP000237839">
    <property type="component" value="Unassembled WGS sequence"/>
</dbReference>